<feature type="transmembrane region" description="Helical" evidence="1">
    <location>
        <begin position="519"/>
        <end position="540"/>
    </location>
</feature>
<feature type="transmembrane region" description="Helical" evidence="1">
    <location>
        <begin position="873"/>
        <end position="893"/>
    </location>
</feature>
<keyword evidence="1" id="KW-0472">Membrane</keyword>
<dbReference type="SUPFAM" id="SSF82866">
    <property type="entry name" value="Multidrug efflux transporter AcrB transmembrane domain"/>
    <property type="match status" value="2"/>
</dbReference>
<dbReference type="AlphaFoldDB" id="A0A2R5F4D8"/>
<sequence>MNFSALSIRHPVPALLLFAMLCVLGLLGLRALPIQNFPDITFPTVTVSATLEGAAPSQLETDVARKIEDKLASLGQVKHVQTVITDGSVNINITFEIEKDSNEALNDVRNAVDSVRPELPADMNPPVVSRVTTTGSAILTYVVQGDGMDEQELSWFIDNDIARAMLAVKGVGSVTRIGGVSREVQVDLDPALMNGLGVTVSDVSNALKGMQKDASGGRGDIGGNVQSMRTLGAVGSPAEIAAISVPLSSGKSVRLDQVAHIKDGIAERASYARLDGKPVIAFNITRIKGASEVSTASGVREAIARFSQEHPTVKIDEAFNGVNAIEDNYIGSMHLLYEGALLAVLVVWWFLRDIRATLVSATALPLSMIPTFAAMHYLGFSLNVLTLLAMALVVGILVDDAIVEIENIVRHLRMGKTPFQAAMEAADEIGLAVIATTFTLVAVFLPTAFMAGVPGQFFKPFGMTAAIAVLMSLLVARLLTPMMAAYLLKPHEVDTSDSRIMTMYLKVVHFCLTHRKTTMAAAVAFFIGSIALIPLLPTGFVPAADIDQTQVSLEMQPGTNLDETLKVSELAVNKLKDIPEITRTFIAAGTAKAADGIMTTTTSDTRKATLNVILKPRSDRSRKQSEVEKDIRKALADLPGARVVVGGAGAGDELLEITLTSDDARALDDTVRKVAQEVRGIPGLGNITSSAGLPRPEVQIRPDYARAAELGVTSVDIATVVRAATNGDFSTAMPKLNLPQRQVPIRVRLQRSVREDIDAIAQLRVPGRNGPVPISAIATIGMGNDASEIDRLDRQRNITLKVELNGHAMGEIQRQVAKLPTLQKLPPQVHRQTTGSAERQGELFASFGTAMLIGVLCIYCVLVLLFHDFMQPATVLAALPLSMGGAFLALLVTGKSFSFPAVIGLLMLMGVVTKNSILLVEYAILARHRGASRFDALLDACHKRARPIVMTTIAMGAGMLPTAMGLGAEPSFRSPMAIALIGGLLTSTMLSLLVVPVVFTYVDDVLRWVKSWLPKPHGHEEEMAGAPQT</sequence>
<comment type="caution">
    <text evidence="2">The sequence shown here is derived from an EMBL/GenBank/DDBJ whole genome shotgun (WGS) entry which is preliminary data.</text>
</comment>
<gene>
    <name evidence="2" type="ORF">NMK_0633</name>
</gene>
<dbReference type="GO" id="GO:0005886">
    <property type="term" value="C:plasma membrane"/>
    <property type="evidence" value="ECO:0007669"/>
    <property type="project" value="TreeGrafter"/>
</dbReference>
<organism evidence="2 3">
    <name type="scientific">Novimethylophilus kurashikiensis</name>
    <dbReference type="NCBI Taxonomy" id="1825523"/>
    <lineage>
        <taxon>Bacteria</taxon>
        <taxon>Pseudomonadati</taxon>
        <taxon>Pseudomonadota</taxon>
        <taxon>Betaproteobacteria</taxon>
        <taxon>Nitrosomonadales</taxon>
        <taxon>Methylophilaceae</taxon>
        <taxon>Novimethylophilus</taxon>
    </lineage>
</organism>
<accession>A0A2R5F4D8</accession>
<keyword evidence="1" id="KW-1133">Transmembrane helix</keyword>
<dbReference type="Gene3D" id="3.30.2090.10">
    <property type="entry name" value="Multidrug efflux transporter AcrB TolC docking domain, DN and DC subdomains"/>
    <property type="match status" value="2"/>
</dbReference>
<evidence type="ECO:0000313" key="2">
    <source>
        <dbReference type="EMBL" id="GBG13095.1"/>
    </source>
</evidence>
<protein>
    <submittedName>
        <fullName evidence="2">ACR/RND family transmembrane transporter</fullName>
    </submittedName>
</protein>
<reference evidence="2 3" key="1">
    <citation type="journal article" date="2018" name="Environ. Microbiol.">
        <title>Isolation and genomic characterization of Novimethylophilus kurashikiensis gen. nov. sp. nov., a new lanthanide-dependent methylotrophic species of Methylophilaceae.</title>
        <authorList>
            <person name="Lv H."/>
            <person name="Sahin N."/>
            <person name="Tani A."/>
        </authorList>
    </citation>
    <scope>NUCLEOTIDE SEQUENCE [LARGE SCALE GENOMIC DNA]</scope>
    <source>
        <strain evidence="2 3">La2-4</strain>
    </source>
</reference>
<dbReference type="Pfam" id="PF00873">
    <property type="entry name" value="ACR_tran"/>
    <property type="match status" value="1"/>
</dbReference>
<dbReference type="EMBL" id="BDOQ01000002">
    <property type="protein sequence ID" value="GBG13095.1"/>
    <property type="molecule type" value="Genomic_DNA"/>
</dbReference>
<feature type="transmembrane region" description="Helical" evidence="1">
    <location>
        <begin position="358"/>
        <end position="378"/>
    </location>
</feature>
<feature type="transmembrane region" description="Helical" evidence="1">
    <location>
        <begin position="429"/>
        <end position="449"/>
    </location>
</feature>
<dbReference type="OrthoDB" id="9177212at2"/>
<dbReference type="Gene3D" id="3.30.70.1440">
    <property type="entry name" value="Multidrug efflux transporter AcrB pore domain"/>
    <property type="match status" value="1"/>
</dbReference>
<name>A0A2R5F4D8_9PROT</name>
<feature type="transmembrane region" description="Helical" evidence="1">
    <location>
        <begin position="329"/>
        <end position="351"/>
    </location>
</feature>
<dbReference type="Gene3D" id="3.30.70.1320">
    <property type="entry name" value="Multidrug efflux transporter AcrB pore domain like"/>
    <property type="match status" value="1"/>
</dbReference>
<dbReference type="PANTHER" id="PTHR32063:SF77">
    <property type="entry name" value="ACR FAMILY TRANSPORT PROTEIN"/>
    <property type="match status" value="1"/>
</dbReference>
<dbReference type="InterPro" id="IPR001036">
    <property type="entry name" value="Acrflvin-R"/>
</dbReference>
<feature type="transmembrane region" description="Helical" evidence="1">
    <location>
        <begin position="461"/>
        <end position="479"/>
    </location>
</feature>
<keyword evidence="1 2" id="KW-0812">Transmembrane</keyword>
<dbReference type="GO" id="GO:0042910">
    <property type="term" value="F:xenobiotic transmembrane transporter activity"/>
    <property type="evidence" value="ECO:0007669"/>
    <property type="project" value="TreeGrafter"/>
</dbReference>
<keyword evidence="3" id="KW-1185">Reference proteome</keyword>
<dbReference type="RefSeq" id="WP_109014301.1">
    <property type="nucleotide sequence ID" value="NZ_BDOQ01000002.1"/>
</dbReference>
<evidence type="ECO:0000313" key="3">
    <source>
        <dbReference type="Proteomes" id="UP000245081"/>
    </source>
</evidence>
<feature type="transmembrane region" description="Helical" evidence="1">
    <location>
        <begin position="945"/>
        <end position="964"/>
    </location>
</feature>
<feature type="transmembrane region" description="Helical" evidence="1">
    <location>
        <begin position="384"/>
        <end position="409"/>
    </location>
</feature>
<evidence type="ECO:0000256" key="1">
    <source>
        <dbReference type="SAM" id="Phobius"/>
    </source>
</evidence>
<dbReference type="InterPro" id="IPR027463">
    <property type="entry name" value="AcrB_DN_DC_subdom"/>
</dbReference>
<dbReference type="SUPFAM" id="SSF82693">
    <property type="entry name" value="Multidrug efflux transporter AcrB pore domain, PN1, PN2, PC1 and PC2 subdomains"/>
    <property type="match status" value="3"/>
</dbReference>
<dbReference type="Gene3D" id="1.20.1640.10">
    <property type="entry name" value="Multidrug efflux transporter AcrB transmembrane domain"/>
    <property type="match status" value="2"/>
</dbReference>
<dbReference type="SUPFAM" id="SSF82714">
    <property type="entry name" value="Multidrug efflux transporter AcrB TolC docking domain, DN and DC subdomains"/>
    <property type="match status" value="2"/>
</dbReference>
<dbReference type="Gene3D" id="3.30.70.1430">
    <property type="entry name" value="Multidrug efflux transporter AcrB pore domain"/>
    <property type="match status" value="2"/>
</dbReference>
<dbReference type="Proteomes" id="UP000245081">
    <property type="component" value="Unassembled WGS sequence"/>
</dbReference>
<proteinExistence type="predicted"/>
<dbReference type="PANTHER" id="PTHR32063">
    <property type="match status" value="1"/>
</dbReference>
<feature type="transmembrane region" description="Helical" evidence="1">
    <location>
        <begin position="976"/>
        <end position="1002"/>
    </location>
</feature>
<feature type="transmembrane region" description="Helical" evidence="1">
    <location>
        <begin position="899"/>
        <end position="924"/>
    </location>
</feature>
<feature type="transmembrane region" description="Helical" evidence="1">
    <location>
        <begin position="843"/>
        <end position="866"/>
    </location>
</feature>
<dbReference type="PRINTS" id="PR00702">
    <property type="entry name" value="ACRIFLAVINRP"/>
</dbReference>